<keyword evidence="2" id="KW-0812">Transmembrane</keyword>
<gene>
    <name evidence="3" type="ORF">Glove_23g170</name>
</gene>
<evidence type="ECO:0008006" key="5">
    <source>
        <dbReference type="Google" id="ProtNLM"/>
    </source>
</evidence>
<feature type="transmembrane region" description="Helical" evidence="2">
    <location>
        <begin position="924"/>
        <end position="941"/>
    </location>
</feature>
<feature type="transmembrane region" description="Helical" evidence="2">
    <location>
        <begin position="1075"/>
        <end position="1095"/>
    </location>
</feature>
<organism evidence="3 4">
    <name type="scientific">Diversispora epigaea</name>
    <dbReference type="NCBI Taxonomy" id="1348612"/>
    <lineage>
        <taxon>Eukaryota</taxon>
        <taxon>Fungi</taxon>
        <taxon>Fungi incertae sedis</taxon>
        <taxon>Mucoromycota</taxon>
        <taxon>Glomeromycotina</taxon>
        <taxon>Glomeromycetes</taxon>
        <taxon>Diversisporales</taxon>
        <taxon>Diversisporaceae</taxon>
        <taxon>Diversispora</taxon>
    </lineage>
</organism>
<reference evidence="3 4" key="1">
    <citation type="submission" date="2018-08" db="EMBL/GenBank/DDBJ databases">
        <title>Genome and evolution of the arbuscular mycorrhizal fungus Diversispora epigaea (formerly Glomus versiforme) and its bacterial endosymbionts.</title>
        <authorList>
            <person name="Sun X."/>
            <person name="Fei Z."/>
            <person name="Harrison M."/>
        </authorList>
    </citation>
    <scope>NUCLEOTIDE SEQUENCE [LARGE SCALE GENOMIC DNA]</scope>
    <source>
        <strain evidence="3 4">IT104</strain>
    </source>
</reference>
<feature type="transmembrane region" description="Helical" evidence="2">
    <location>
        <begin position="1049"/>
        <end position="1069"/>
    </location>
</feature>
<dbReference type="Proteomes" id="UP000266861">
    <property type="component" value="Unassembled WGS sequence"/>
</dbReference>
<dbReference type="EMBL" id="PQFF01000021">
    <property type="protein sequence ID" value="RHZ88355.1"/>
    <property type="molecule type" value="Genomic_DNA"/>
</dbReference>
<feature type="transmembrane region" description="Helical" evidence="2">
    <location>
        <begin position="1184"/>
        <end position="1206"/>
    </location>
</feature>
<sequence>MSKEKHSSFLNETEEIEEIIENDLPKKILPSTSSIKKDAQFPGSCIAISPDSKQIVTFDPVKCLLKLFDTKDLSSSKPISISTHLNLKPDTAPKVKTSWSVKDKVLLWSGSDAIRWSIAISNCVGDEENERLIAVSCFDAKIFHHDDKEDNAVSCFDAKIFHCDDDESDLESGDKYPLRLTRVISTKDNKEIYTSSNVGVIRFLNSDDGDKSLKNKTTMIIVNASGIFKETIKNKKGIFSRSSEIEQFELPQQLSKRLLRDRDDSLELLHTSIIKNHFMVHSFENRQQIIEMYSLITGDLEMLFKRYRTSAASNIIHSSPIFAISQNEKILAFCRETTNITLFSMENGLEITTKRLEGQRGIYKIANINFIDADSKLLIVLEEKEDRHRGTISENHQVFVVWDLFTTFENSVRQNDYSEPKSLKMGVTYRLMNAHENVFAVKDGKDANFGSIFSVLDHKDVDSIRNPSEKAMIEFDSKKFEDTGTGHVIYTMDGERIDTYEKNELIINNVEPWNPVKNYFRISIFLDHDKSTQLIISNNTIQVWKYRNNNAMEKRDKHDRVLEYIWAREKNIIVQELKIGEREFSLKVLVPSTKGFTPPKIMKIHWPNNINVLEGACRALSVLVEKKNSIITFENVNQIKFLFEHTQRLVRKYIPKYGIFRLTSIRYPIMKYLIKGCQESLIKRILNKRNIYIPRLYKWVDNNRSTTKISNSDLHHAIDIQERGDSTLILKYLIDYYADNTKEYNNHGWMFTVSEAIPVLYDKNLGEFVQYLFKKPCFGITEAYTPPLHIDPDEQKKGNKAAVIHSLVVKPSLASKSNKTLWLFLKNLITSVIRWYFGFRTSRRDRKVYIVPLPDFTVPPNPKDDLKDESEFVQYLFKKPCFGITEAYTPPLHIDPDEQKKGNKAAVIHSLVVKPSLASKSNKTLWLFLKNLITSVIRWYFGFRTSRRDRKVYIVPLPDFTVPPNPKDDLKDESENYSKYFWFLLTLLWPRRKVINNTEDMSPFHRIIHEENSDEIYRTPTILAVLDFKWSAAQIMQLIREGWSRYMNIYNLFDLGSVLLPLAVSIVATSYDNQTVFNTVLAFTILVLWFELILLMRYFERPGSYIYIIYNISTTIWPFFAFMLIADDLNLQIPTYKINDTSNSDLNITIFQVVESSQSDSNYSSPLSAIKAVYDGNWDQSDQLGSYAIAINAMSILGSLILVLIFQNMLIAFMSGAFEKASEEGLTAVHRYRVEPVAEYESLKKYFGRDNSRYIYYIPDPDMIDTWLTETKEDDEQESQLTDFDYSDDDGYDDDDDDDGDDENGDDDNDDDDDDNQDNSSHLKKYRHIQNEGSLSSMDLNSIKPTFDKISFLDEETFLLKVAASKSKKKSQKNRKSNNKSLKNVGDNKLSNEPLSEDSGPTNVDDQLSMEKKFNNMENEFKTKFTELDQNLKTILETLKNLKNSK</sequence>
<keyword evidence="4" id="KW-1185">Reference proteome</keyword>
<feature type="region of interest" description="Disordered" evidence="1">
    <location>
        <begin position="1364"/>
        <end position="1407"/>
    </location>
</feature>
<dbReference type="SUPFAM" id="SSF82171">
    <property type="entry name" value="DPP6 N-terminal domain-like"/>
    <property type="match status" value="1"/>
</dbReference>
<comment type="caution">
    <text evidence="3">The sequence shown here is derived from an EMBL/GenBank/DDBJ whole genome shotgun (WGS) entry which is preliminary data.</text>
</comment>
<name>A0A397JJ28_9GLOM</name>
<accession>A0A397JJ28</accession>
<evidence type="ECO:0000256" key="2">
    <source>
        <dbReference type="SAM" id="Phobius"/>
    </source>
</evidence>
<feature type="region of interest" description="Disordered" evidence="1">
    <location>
        <begin position="1271"/>
        <end position="1330"/>
    </location>
</feature>
<feature type="compositionally biased region" description="Acidic residues" evidence="1">
    <location>
        <begin position="1285"/>
        <end position="1317"/>
    </location>
</feature>
<feature type="compositionally biased region" description="Polar residues" evidence="1">
    <location>
        <begin position="1389"/>
        <end position="1406"/>
    </location>
</feature>
<dbReference type="OrthoDB" id="10413488at2759"/>
<evidence type="ECO:0000313" key="3">
    <source>
        <dbReference type="EMBL" id="RHZ88355.1"/>
    </source>
</evidence>
<keyword evidence="2" id="KW-0472">Membrane</keyword>
<evidence type="ECO:0000256" key="1">
    <source>
        <dbReference type="SAM" id="MobiDB-lite"/>
    </source>
</evidence>
<evidence type="ECO:0000313" key="4">
    <source>
        <dbReference type="Proteomes" id="UP000266861"/>
    </source>
</evidence>
<feature type="compositionally biased region" description="Basic residues" evidence="1">
    <location>
        <begin position="1366"/>
        <end position="1378"/>
    </location>
</feature>
<protein>
    <recommendedName>
        <fullName evidence="5">Ion transport domain-containing protein</fullName>
    </recommendedName>
</protein>
<proteinExistence type="predicted"/>
<keyword evidence="2" id="KW-1133">Transmembrane helix</keyword>
<feature type="transmembrane region" description="Helical" evidence="2">
    <location>
        <begin position="1107"/>
        <end position="1126"/>
    </location>
</feature>